<dbReference type="Proteomes" id="UP000002316">
    <property type="component" value="Chromosome 8"/>
</dbReference>
<gene>
    <name evidence="2" type="ORF">TbgDal_VIII1110</name>
</gene>
<name>C9ZUS4_TRYB9</name>
<dbReference type="RefSeq" id="XP_011775439.1">
    <property type="nucleotide sequence ID" value="XM_011777137.1"/>
</dbReference>
<dbReference type="EMBL" id="FN554971">
    <property type="protein sequence ID" value="CBH13162.1"/>
    <property type="molecule type" value="Genomic_DNA"/>
</dbReference>
<dbReference type="AlphaFoldDB" id="C9ZUS4"/>
<dbReference type="KEGG" id="tbg:TbgDal_VIII1110"/>
<proteinExistence type="predicted"/>
<feature type="compositionally biased region" description="Basic and acidic residues" evidence="1">
    <location>
        <begin position="99"/>
        <end position="115"/>
    </location>
</feature>
<feature type="region of interest" description="Disordered" evidence="1">
    <location>
        <begin position="40"/>
        <end position="115"/>
    </location>
</feature>
<feature type="compositionally biased region" description="Basic and acidic residues" evidence="1">
    <location>
        <begin position="40"/>
        <end position="49"/>
    </location>
</feature>
<accession>C9ZUS4</accession>
<reference evidence="3" key="1">
    <citation type="journal article" date="2010" name="PLoS Negl. Trop. Dis.">
        <title>The genome sequence of Trypanosoma brucei gambiense, causative agent of chronic human african trypanosomiasis.</title>
        <authorList>
            <person name="Jackson A.P."/>
            <person name="Sanders M."/>
            <person name="Berry A."/>
            <person name="McQuillan J."/>
            <person name="Aslett M.A."/>
            <person name="Quail M.A."/>
            <person name="Chukualim B."/>
            <person name="Capewell P."/>
            <person name="MacLeod A."/>
            <person name="Melville S.E."/>
            <person name="Gibson W."/>
            <person name="Barry J.D."/>
            <person name="Berriman M."/>
            <person name="Hertz-Fowler C."/>
        </authorList>
    </citation>
    <scope>NUCLEOTIDE SEQUENCE [LARGE SCALE GENOMIC DNA]</scope>
    <source>
        <strain evidence="3">MHOM/CI/86/DAL972</strain>
    </source>
</reference>
<dbReference type="GeneID" id="23863270"/>
<evidence type="ECO:0000256" key="1">
    <source>
        <dbReference type="SAM" id="MobiDB-lite"/>
    </source>
</evidence>
<evidence type="ECO:0000313" key="3">
    <source>
        <dbReference type="Proteomes" id="UP000002316"/>
    </source>
</evidence>
<protein>
    <submittedName>
        <fullName evidence="2">Uncharacterized protein</fullName>
    </submittedName>
</protein>
<evidence type="ECO:0000313" key="2">
    <source>
        <dbReference type="EMBL" id="CBH13162.1"/>
    </source>
</evidence>
<feature type="compositionally biased region" description="Basic residues" evidence="1">
    <location>
        <begin position="61"/>
        <end position="72"/>
    </location>
</feature>
<organism evidence="2 3">
    <name type="scientific">Trypanosoma brucei gambiense (strain MHOM/CI/86/DAL972)</name>
    <dbReference type="NCBI Taxonomy" id="679716"/>
    <lineage>
        <taxon>Eukaryota</taxon>
        <taxon>Discoba</taxon>
        <taxon>Euglenozoa</taxon>
        <taxon>Kinetoplastea</taxon>
        <taxon>Metakinetoplastina</taxon>
        <taxon>Trypanosomatida</taxon>
        <taxon>Trypanosomatidae</taxon>
        <taxon>Trypanosoma</taxon>
    </lineage>
</organism>
<sequence length="115" mass="13377">MVPLFVIYKGLDTMCSRVCVFLCMCNSTCASHKLVATPKETKRMKEKRLLKSVTNGARPKEKSRKKGIHKYHVKEESDNKEKVRHQLATGVPLQRNQHRRSESNTTNEHRNEKKK</sequence>